<dbReference type="PANTHER" id="PTHR30404">
    <property type="entry name" value="N-ACETYLMURAMOYL-L-ALANINE AMIDASE"/>
    <property type="match status" value="1"/>
</dbReference>
<dbReference type="STRING" id="1612202.SAMN05421734_102281"/>
<organism evidence="3 4">
    <name type="scientific">Pelagirhabdus alkalitolerans</name>
    <dbReference type="NCBI Taxonomy" id="1612202"/>
    <lineage>
        <taxon>Bacteria</taxon>
        <taxon>Bacillati</taxon>
        <taxon>Bacillota</taxon>
        <taxon>Bacilli</taxon>
        <taxon>Bacillales</taxon>
        <taxon>Bacillaceae</taxon>
        <taxon>Pelagirhabdus</taxon>
    </lineage>
</organism>
<dbReference type="GO" id="GO:0009253">
    <property type="term" value="P:peptidoglycan catabolic process"/>
    <property type="evidence" value="ECO:0007669"/>
    <property type="project" value="InterPro"/>
</dbReference>
<dbReference type="PANTHER" id="PTHR30404:SF0">
    <property type="entry name" value="N-ACETYLMURAMOYL-L-ALANINE AMIDASE AMIC"/>
    <property type="match status" value="1"/>
</dbReference>
<evidence type="ECO:0000313" key="4">
    <source>
        <dbReference type="Proteomes" id="UP000242949"/>
    </source>
</evidence>
<dbReference type="GO" id="GO:0030288">
    <property type="term" value="C:outer membrane-bounded periplasmic space"/>
    <property type="evidence" value="ECO:0007669"/>
    <property type="project" value="TreeGrafter"/>
</dbReference>
<dbReference type="SMART" id="SM00646">
    <property type="entry name" value="Ami_3"/>
    <property type="match status" value="1"/>
</dbReference>
<proteinExistence type="predicted"/>
<dbReference type="SUPFAM" id="SSF53187">
    <property type="entry name" value="Zn-dependent exopeptidases"/>
    <property type="match status" value="1"/>
</dbReference>
<dbReference type="Pfam" id="PF01520">
    <property type="entry name" value="Amidase_3"/>
    <property type="match status" value="1"/>
</dbReference>
<dbReference type="AlphaFoldDB" id="A0A1G6H647"/>
<dbReference type="Gene3D" id="3.30.70.1070">
    <property type="entry name" value="Sporulation related repeat"/>
    <property type="match status" value="1"/>
</dbReference>
<dbReference type="InterPro" id="IPR002508">
    <property type="entry name" value="MurNAc-LAA_cat"/>
</dbReference>
<evidence type="ECO:0000313" key="3">
    <source>
        <dbReference type="EMBL" id="SDB89691.1"/>
    </source>
</evidence>
<dbReference type="CDD" id="cd02696">
    <property type="entry name" value="MurNAc-LAA"/>
    <property type="match status" value="1"/>
</dbReference>
<evidence type="ECO:0000259" key="2">
    <source>
        <dbReference type="PROSITE" id="PS51724"/>
    </source>
</evidence>
<dbReference type="GO" id="GO:0042834">
    <property type="term" value="F:peptidoglycan binding"/>
    <property type="evidence" value="ECO:0007669"/>
    <property type="project" value="InterPro"/>
</dbReference>
<sequence length="258" mass="29589">MNHVFIDPGHGGRDPGAVFQTIQEKELTLKIALFMNDYLKKHSQIQTSLSRMDDRTVTLERRVTLANQSKANLFVSIHVNAGGGEGFESYCWNGDFSNKDKTKRAQETIHYSVIDRTPFRDRRIKEANFYVLRRTRMRAVLTENGFIDHTRDRNYLMNDANLNQIAIAHAMGVMELLNVTFPSQNYQVISGSFKQKNNAKNRLEQLEEKGYSPSIECVIVNGQKHYRVVSGQRLTHEYASNLQNQLKSDGISSFVEIK</sequence>
<dbReference type="InterPro" id="IPR050695">
    <property type="entry name" value="N-acetylmuramoyl_amidase_3"/>
</dbReference>
<dbReference type="Proteomes" id="UP000242949">
    <property type="component" value="Unassembled WGS sequence"/>
</dbReference>
<dbReference type="PROSITE" id="PS51724">
    <property type="entry name" value="SPOR"/>
    <property type="match status" value="1"/>
</dbReference>
<dbReference type="SUPFAM" id="SSF110997">
    <property type="entry name" value="Sporulation related repeat"/>
    <property type="match status" value="1"/>
</dbReference>
<dbReference type="OrthoDB" id="9763643at2"/>
<dbReference type="Pfam" id="PF05036">
    <property type="entry name" value="SPOR"/>
    <property type="match status" value="1"/>
</dbReference>
<feature type="domain" description="SPOR" evidence="2">
    <location>
        <begin position="180"/>
        <end position="258"/>
    </location>
</feature>
<dbReference type="GO" id="GO:0008745">
    <property type="term" value="F:N-acetylmuramoyl-L-alanine amidase activity"/>
    <property type="evidence" value="ECO:0007669"/>
    <property type="project" value="InterPro"/>
</dbReference>
<keyword evidence="4" id="KW-1185">Reference proteome</keyword>
<gene>
    <name evidence="3" type="ORF">SAMN05421734_102281</name>
</gene>
<dbReference type="InterPro" id="IPR036680">
    <property type="entry name" value="SPOR-like_sf"/>
</dbReference>
<dbReference type="InterPro" id="IPR007730">
    <property type="entry name" value="SPOR-like_dom"/>
</dbReference>
<protein>
    <submittedName>
        <fullName evidence="3">N-acetylmuramoyl-L-alanine amidase</fullName>
    </submittedName>
</protein>
<dbReference type="Gene3D" id="3.40.630.40">
    <property type="entry name" value="Zn-dependent exopeptidases"/>
    <property type="match status" value="1"/>
</dbReference>
<keyword evidence="1" id="KW-0378">Hydrolase</keyword>
<evidence type="ECO:0000256" key="1">
    <source>
        <dbReference type="ARBA" id="ARBA00022801"/>
    </source>
</evidence>
<accession>A0A1G6H647</accession>
<dbReference type="RefSeq" id="WP_090793259.1">
    <property type="nucleotide sequence ID" value="NZ_FMYI01000002.1"/>
</dbReference>
<dbReference type="EMBL" id="FMYI01000002">
    <property type="protein sequence ID" value="SDB89691.1"/>
    <property type="molecule type" value="Genomic_DNA"/>
</dbReference>
<reference evidence="4" key="1">
    <citation type="submission" date="2016-09" db="EMBL/GenBank/DDBJ databases">
        <authorList>
            <person name="Varghese N."/>
            <person name="Submissions S."/>
        </authorList>
    </citation>
    <scope>NUCLEOTIDE SEQUENCE [LARGE SCALE GENOMIC DNA]</scope>
    <source>
        <strain evidence="4">S5</strain>
    </source>
</reference>
<name>A0A1G6H647_9BACI</name>